<organism evidence="1 2">
    <name type="scientific">Candidatus Amesbacteria bacterium GW2011_GWA2_47_11</name>
    <dbReference type="NCBI Taxonomy" id="1618357"/>
    <lineage>
        <taxon>Bacteria</taxon>
        <taxon>Candidatus Amesiibacteriota</taxon>
    </lineage>
</organism>
<evidence type="ECO:0000313" key="2">
    <source>
        <dbReference type="Proteomes" id="UP000034607"/>
    </source>
</evidence>
<sequence length="84" mass="9540">MAQCETANNLRTTDGSWATLQLAAHIKRCVLCKLIQVEYTEGGIPPSLVHRYNLTVVHRPKDAWVGMPVRNLVVYDNHELLLKE</sequence>
<accession>A0A0G1RFH2</accession>
<proteinExistence type="predicted"/>
<name>A0A0G1RFH2_9BACT</name>
<dbReference type="Proteomes" id="UP000034607">
    <property type="component" value="Unassembled WGS sequence"/>
</dbReference>
<comment type="caution">
    <text evidence="1">The sequence shown here is derived from an EMBL/GenBank/DDBJ whole genome shotgun (WGS) entry which is preliminary data.</text>
</comment>
<gene>
    <name evidence="1" type="ORF">UX78_C0012G0017</name>
</gene>
<dbReference type="EMBL" id="LCNM01000012">
    <property type="protein sequence ID" value="KKU56084.1"/>
    <property type="molecule type" value="Genomic_DNA"/>
</dbReference>
<dbReference type="AlphaFoldDB" id="A0A0G1RFH2"/>
<evidence type="ECO:0000313" key="1">
    <source>
        <dbReference type="EMBL" id="KKU56084.1"/>
    </source>
</evidence>
<protein>
    <submittedName>
        <fullName evidence="1">Uncharacterized protein</fullName>
    </submittedName>
</protein>
<reference evidence="1 2" key="1">
    <citation type="journal article" date="2015" name="Nature">
        <title>rRNA introns, odd ribosomes, and small enigmatic genomes across a large radiation of phyla.</title>
        <authorList>
            <person name="Brown C.T."/>
            <person name="Hug L.A."/>
            <person name="Thomas B.C."/>
            <person name="Sharon I."/>
            <person name="Castelle C.J."/>
            <person name="Singh A."/>
            <person name="Wilkins M.J."/>
            <person name="Williams K.H."/>
            <person name="Banfield J.F."/>
        </authorList>
    </citation>
    <scope>NUCLEOTIDE SEQUENCE [LARGE SCALE GENOMIC DNA]</scope>
</reference>